<evidence type="ECO:0000256" key="2">
    <source>
        <dbReference type="ARBA" id="ARBA00022475"/>
    </source>
</evidence>
<feature type="transmembrane region" description="Helical" evidence="7">
    <location>
        <begin position="286"/>
        <end position="305"/>
    </location>
</feature>
<evidence type="ECO:0000256" key="1">
    <source>
        <dbReference type="ARBA" id="ARBA00004651"/>
    </source>
</evidence>
<evidence type="ECO:0000256" key="7">
    <source>
        <dbReference type="SAM" id="Phobius"/>
    </source>
</evidence>
<protein>
    <submittedName>
        <fullName evidence="9">Fusaric acid resistance protein-like</fullName>
    </submittedName>
</protein>
<keyword evidence="4 7" id="KW-1133">Transmembrane helix</keyword>
<dbReference type="PANTHER" id="PTHR30509:SF9">
    <property type="entry name" value="MULTIDRUG RESISTANCE PROTEIN MDTO"/>
    <property type="match status" value="1"/>
</dbReference>
<evidence type="ECO:0000256" key="5">
    <source>
        <dbReference type="ARBA" id="ARBA00023136"/>
    </source>
</evidence>
<dbReference type="OrthoDB" id="7431670at2"/>
<dbReference type="EMBL" id="FNAX01000002">
    <property type="protein sequence ID" value="SDE48898.1"/>
    <property type="molecule type" value="Genomic_DNA"/>
</dbReference>
<dbReference type="InterPro" id="IPR049453">
    <property type="entry name" value="Memb_transporter_dom"/>
</dbReference>
<dbReference type="Proteomes" id="UP000198614">
    <property type="component" value="Unassembled WGS sequence"/>
</dbReference>
<evidence type="ECO:0000259" key="8">
    <source>
        <dbReference type="Pfam" id="PF13515"/>
    </source>
</evidence>
<feature type="transmembrane region" description="Helical" evidence="7">
    <location>
        <begin position="71"/>
        <end position="91"/>
    </location>
</feature>
<feature type="transmembrane region" description="Helical" evidence="7">
    <location>
        <begin position="143"/>
        <end position="164"/>
    </location>
</feature>
<proteinExistence type="inferred from homology"/>
<evidence type="ECO:0000313" key="9">
    <source>
        <dbReference type="EMBL" id="SDE48898.1"/>
    </source>
</evidence>
<evidence type="ECO:0000313" key="10">
    <source>
        <dbReference type="Proteomes" id="UP000198614"/>
    </source>
</evidence>
<feature type="transmembrane region" description="Helical" evidence="7">
    <location>
        <begin position="317"/>
        <end position="338"/>
    </location>
</feature>
<sequence length="504" mass="51632">MKTLTRTLTAADPGLTRLRISLRAVLGIGLAVALCAIAGLPLTASITGGLAALLALFTVADPTVRGQAVTTALLPLAGLPVLALASALHGAPPLRDAAWLAVVLAGGYARRFGPRGHALGVFAFMMFFTAQFLHAVPGALPQLTAAVLLSLGAAAAVRFGAWCVERRTAPPAALAPPSGRGLARHTTRQALQVTAACAFATAAGELLSPERWYWAVGAAWWIFVNTASRGETLVRGFRRVFGTVTGLLAGLLVALPVHGSPAPTAALVAVCVFGIFYSAPLSYSWMMFFVTVMAGLLYGLLGVLHPGLLGLRLAETGVGALGAALAVALVLPVTTHAVTDHWVRRALHAVHACTAAASRRLAGDAGADPAPCAAELEAILGRVRTALAPLVHPLNPLRARGARARTILALLDDCLRETRGLAALAAHPDASHDARLTAACARVETAVEALVGAVPDRPAATPVAAPGHHPAAEAALAHLHGLEHALTALSAPLTAPAALRRARA</sequence>
<feature type="domain" description="Integral membrane bound transporter" evidence="8">
    <location>
        <begin position="200"/>
        <end position="325"/>
    </location>
</feature>
<comment type="similarity">
    <text evidence="6">Belongs to the YccS/YhfK family.</text>
</comment>
<accession>A0A1G7DB63</accession>
<evidence type="ECO:0000256" key="3">
    <source>
        <dbReference type="ARBA" id="ARBA00022692"/>
    </source>
</evidence>
<feature type="transmembrane region" description="Helical" evidence="7">
    <location>
        <begin position="118"/>
        <end position="137"/>
    </location>
</feature>
<gene>
    <name evidence="9" type="ORF">SAMN05216260_102114</name>
</gene>
<reference evidence="9 10" key="1">
    <citation type="submission" date="2016-10" db="EMBL/GenBank/DDBJ databases">
        <authorList>
            <person name="de Groot N.N."/>
        </authorList>
    </citation>
    <scope>NUCLEOTIDE SEQUENCE [LARGE SCALE GENOMIC DNA]</scope>
    <source>
        <strain evidence="9 10">CGMCC 4.1859</strain>
    </source>
</reference>
<dbReference type="AlphaFoldDB" id="A0A1G7DB63"/>
<feature type="transmembrane region" description="Helical" evidence="7">
    <location>
        <begin position="240"/>
        <end position="257"/>
    </location>
</feature>
<evidence type="ECO:0000256" key="4">
    <source>
        <dbReference type="ARBA" id="ARBA00022989"/>
    </source>
</evidence>
<dbReference type="Pfam" id="PF13515">
    <property type="entry name" value="FUSC_2"/>
    <property type="match status" value="1"/>
</dbReference>
<keyword evidence="5 7" id="KW-0472">Membrane</keyword>
<dbReference type="PANTHER" id="PTHR30509">
    <property type="entry name" value="P-HYDROXYBENZOIC ACID EFFLUX PUMP SUBUNIT-RELATED"/>
    <property type="match status" value="1"/>
</dbReference>
<dbReference type="GO" id="GO:0005886">
    <property type="term" value="C:plasma membrane"/>
    <property type="evidence" value="ECO:0007669"/>
    <property type="project" value="UniProtKB-SubCell"/>
</dbReference>
<keyword evidence="2" id="KW-1003">Cell membrane</keyword>
<feature type="transmembrane region" description="Helical" evidence="7">
    <location>
        <begin position="20"/>
        <end position="40"/>
    </location>
</feature>
<name>A0A1G7DB63_9ACTN</name>
<comment type="subcellular location">
    <subcellularLocation>
        <location evidence="1">Cell membrane</location>
        <topology evidence="1">Multi-pass membrane protein</topology>
    </subcellularLocation>
</comment>
<keyword evidence="3 7" id="KW-0812">Transmembrane</keyword>
<evidence type="ECO:0000256" key="6">
    <source>
        <dbReference type="ARBA" id="ARBA00043993"/>
    </source>
</evidence>
<organism evidence="9 10">
    <name type="scientific">Streptomyces griseoaurantiacus</name>
    <dbReference type="NCBI Taxonomy" id="68213"/>
    <lineage>
        <taxon>Bacteria</taxon>
        <taxon>Bacillati</taxon>
        <taxon>Actinomycetota</taxon>
        <taxon>Actinomycetes</taxon>
        <taxon>Kitasatosporales</taxon>
        <taxon>Streptomycetaceae</taxon>
        <taxon>Streptomyces</taxon>
        <taxon>Streptomyces aurantiacus group</taxon>
    </lineage>
</organism>